<dbReference type="Proteomes" id="UP000612585">
    <property type="component" value="Unassembled WGS sequence"/>
</dbReference>
<feature type="region of interest" description="Disordered" evidence="1">
    <location>
        <begin position="1"/>
        <end position="20"/>
    </location>
</feature>
<reference evidence="2" key="1">
    <citation type="submission" date="2021-01" db="EMBL/GenBank/DDBJ databases">
        <title>Whole genome shotgun sequence of Virgisporangium aurantiacum NBRC 16421.</title>
        <authorList>
            <person name="Komaki H."/>
            <person name="Tamura T."/>
        </authorList>
    </citation>
    <scope>NUCLEOTIDE SEQUENCE</scope>
    <source>
        <strain evidence="2">NBRC 16421</strain>
    </source>
</reference>
<proteinExistence type="predicted"/>
<feature type="region of interest" description="Disordered" evidence="1">
    <location>
        <begin position="61"/>
        <end position="101"/>
    </location>
</feature>
<keyword evidence="3" id="KW-1185">Reference proteome</keyword>
<organism evidence="2 3">
    <name type="scientific">Virgisporangium aurantiacum</name>
    <dbReference type="NCBI Taxonomy" id="175570"/>
    <lineage>
        <taxon>Bacteria</taxon>
        <taxon>Bacillati</taxon>
        <taxon>Actinomycetota</taxon>
        <taxon>Actinomycetes</taxon>
        <taxon>Micromonosporales</taxon>
        <taxon>Micromonosporaceae</taxon>
        <taxon>Virgisporangium</taxon>
    </lineage>
</organism>
<dbReference type="AlphaFoldDB" id="A0A8J3ZI99"/>
<sequence length="168" mass="17690">MPGPLGVESQSGEPSVEPSADSDLLIFAACRSAWFTDTTGESEEQLEWASAADMGWDAALQAASPATGSETAAGLPRRIPQRNLVPGSAPASAEPEAEQRPLRIVRDAATIAAHTSGYFYGYRRGQEIGGISAGDRPARESSAGWDFTRESSAEDDYVPRGSRSDSAV</sequence>
<comment type="caution">
    <text evidence="2">The sequence shown here is derived from an EMBL/GenBank/DDBJ whole genome shotgun (WGS) entry which is preliminary data.</text>
</comment>
<protein>
    <submittedName>
        <fullName evidence="2">Uncharacterized protein</fullName>
    </submittedName>
</protein>
<accession>A0A8J3ZI99</accession>
<evidence type="ECO:0000313" key="2">
    <source>
        <dbReference type="EMBL" id="GIJ64744.1"/>
    </source>
</evidence>
<dbReference type="EMBL" id="BOPG01000127">
    <property type="protein sequence ID" value="GIJ64744.1"/>
    <property type="molecule type" value="Genomic_DNA"/>
</dbReference>
<dbReference type="RefSeq" id="WP_204014101.1">
    <property type="nucleotide sequence ID" value="NZ_BOPG01000127.1"/>
</dbReference>
<evidence type="ECO:0000256" key="1">
    <source>
        <dbReference type="SAM" id="MobiDB-lite"/>
    </source>
</evidence>
<feature type="region of interest" description="Disordered" evidence="1">
    <location>
        <begin position="129"/>
        <end position="168"/>
    </location>
</feature>
<name>A0A8J3ZI99_9ACTN</name>
<gene>
    <name evidence="2" type="ORF">Vau01_122600</name>
</gene>
<evidence type="ECO:0000313" key="3">
    <source>
        <dbReference type="Proteomes" id="UP000612585"/>
    </source>
</evidence>